<evidence type="ECO:0000313" key="6">
    <source>
        <dbReference type="Proteomes" id="UP000034816"/>
    </source>
</evidence>
<feature type="region of interest" description="Disordered" evidence="2">
    <location>
        <begin position="393"/>
        <end position="420"/>
    </location>
</feature>
<dbReference type="Gene3D" id="3.40.50.970">
    <property type="match status" value="1"/>
</dbReference>
<evidence type="ECO:0000259" key="3">
    <source>
        <dbReference type="Pfam" id="PF01558"/>
    </source>
</evidence>
<protein>
    <recommendedName>
        <fullName evidence="7">Pyruvate flavodoxin/ferredoxin oxidoreductase domain protein</fullName>
    </recommendedName>
</protein>
<dbReference type="InterPro" id="IPR002880">
    <property type="entry name" value="Pyrv_Fd/Flavodoxin_OxRdtase_N"/>
</dbReference>
<dbReference type="PANTHER" id="PTHR32154:SF20">
    <property type="entry name" value="2-OXOGLUTARATE OXIDOREDUCTASE SUBUNIT KORA"/>
    <property type="match status" value="1"/>
</dbReference>
<proteinExistence type="predicted"/>
<dbReference type="CDD" id="cd07034">
    <property type="entry name" value="TPP_PYR_PFOR_IOR-alpha_like"/>
    <property type="match status" value="1"/>
</dbReference>
<evidence type="ECO:0008006" key="7">
    <source>
        <dbReference type="Google" id="ProtNLM"/>
    </source>
</evidence>
<evidence type="ECO:0000313" key="5">
    <source>
        <dbReference type="EMBL" id="KKP78219.1"/>
    </source>
</evidence>
<dbReference type="GO" id="GO:0006979">
    <property type="term" value="P:response to oxidative stress"/>
    <property type="evidence" value="ECO:0007669"/>
    <property type="project" value="TreeGrafter"/>
</dbReference>
<dbReference type="Proteomes" id="UP000034816">
    <property type="component" value="Unassembled WGS sequence"/>
</dbReference>
<dbReference type="Gene3D" id="3.40.50.920">
    <property type="match status" value="1"/>
</dbReference>
<sequence>MRYSIKIAGQSGQGINTVGIIISQILNSIGYTTFSYREYPSVIKGGVASYQIDFSDKQINSSSRYCNILCSLDKNALEEYLPTLQKEGIIIHNLKEYPKGILVDTQQMITELKAPTIMENTIMVAFICNILHIKQNIVEKHILEYFKEKKVDPVLEKNCITKGYSIEYTQKVKLPPVPFRISAKKILNGNEALALGAISCGVRAYYAYPMTPITAVFKHIQEYGASRGVLLKQAENEITAIQMTLGSMHMGTRALVATSGGGFDLMTETISCSGMTETPLVVILGQRAGASTGVPTWSGSSDLNIAIKAGHGEYPKAVLAVSDIESSYTLVQKAFNLAEKYQIPVILLTEKQITESLFTVGKLPKNIPVKRYLSDMTTRYKITDTGISPRRIPTFDKEPYLSNSDEHNEKGESTENSKEIKQMTEKRMRKLKTLEKELPQPELCNPHKSETIIVGWGSVKNTVLDLIFQGEDIGYLHYEYLFPLKTELLNTLIKRGKKIILIENNQTGQLGEMLKEKTGYPFKKRILKYDARPFFVEDILEYLKNEK</sequence>
<dbReference type="EMBL" id="LBQH01000002">
    <property type="protein sequence ID" value="KKP78219.1"/>
    <property type="molecule type" value="Genomic_DNA"/>
</dbReference>
<organism evidence="5 6">
    <name type="scientific">candidate division WS6 bacterium GW2011_GWF1_35_23</name>
    <dbReference type="NCBI Taxonomy" id="1619097"/>
    <lineage>
        <taxon>Bacteria</taxon>
        <taxon>Candidatus Dojkabacteria</taxon>
    </lineage>
</organism>
<dbReference type="AlphaFoldDB" id="A0A0G0C8Z7"/>
<reference evidence="5 6" key="1">
    <citation type="journal article" date="2015" name="Nature">
        <title>rRNA introns, odd ribosomes, and small enigmatic genomes across a large radiation of phyla.</title>
        <authorList>
            <person name="Brown C.T."/>
            <person name="Hug L.A."/>
            <person name="Thomas B.C."/>
            <person name="Sharon I."/>
            <person name="Castelle C.J."/>
            <person name="Singh A."/>
            <person name="Wilkins M.J."/>
            <person name="Williams K.H."/>
            <person name="Banfield J.F."/>
        </authorList>
    </citation>
    <scope>NUCLEOTIDE SEQUENCE [LARGE SCALE GENOMIC DNA]</scope>
</reference>
<dbReference type="InterPro" id="IPR022367">
    <property type="entry name" value="2-oxoacid/accept_OxRdtase_asu"/>
</dbReference>
<dbReference type="PANTHER" id="PTHR32154">
    <property type="entry name" value="PYRUVATE-FLAVODOXIN OXIDOREDUCTASE-RELATED"/>
    <property type="match status" value="1"/>
</dbReference>
<dbReference type="SUPFAM" id="SSF52518">
    <property type="entry name" value="Thiamin diphosphate-binding fold (THDP-binding)"/>
    <property type="match status" value="1"/>
</dbReference>
<dbReference type="GO" id="GO:0016903">
    <property type="term" value="F:oxidoreductase activity, acting on the aldehyde or oxo group of donors"/>
    <property type="evidence" value="ECO:0007669"/>
    <property type="project" value="InterPro"/>
</dbReference>
<dbReference type="SUPFAM" id="SSF53323">
    <property type="entry name" value="Pyruvate-ferredoxin oxidoreductase, PFOR, domain III"/>
    <property type="match status" value="1"/>
</dbReference>
<dbReference type="InterPro" id="IPR029061">
    <property type="entry name" value="THDP-binding"/>
</dbReference>
<feature type="domain" description="Pyruvate/ketoisovalerate oxidoreductase catalytic" evidence="3">
    <location>
        <begin position="12"/>
        <end position="159"/>
    </location>
</feature>
<feature type="domain" description="Pyruvate flavodoxin/ferredoxin oxidoreductase pyrimidine binding" evidence="4">
    <location>
        <begin position="196"/>
        <end position="424"/>
    </location>
</feature>
<dbReference type="Pfam" id="PF01855">
    <property type="entry name" value="POR_N"/>
    <property type="match status" value="1"/>
</dbReference>
<dbReference type="InterPro" id="IPR002869">
    <property type="entry name" value="Pyrv_flavodox_OxRed_cen"/>
</dbReference>
<dbReference type="InterPro" id="IPR050722">
    <property type="entry name" value="Pyruvate:ferred/Flavod_OxRd"/>
</dbReference>
<evidence type="ECO:0000256" key="2">
    <source>
        <dbReference type="SAM" id="MobiDB-lite"/>
    </source>
</evidence>
<dbReference type="SUPFAM" id="SSF52922">
    <property type="entry name" value="TK C-terminal domain-like"/>
    <property type="match status" value="1"/>
</dbReference>
<dbReference type="NCBIfam" id="TIGR03710">
    <property type="entry name" value="OAFO_sf"/>
    <property type="match status" value="1"/>
</dbReference>
<accession>A0A0G0C8Z7</accession>
<dbReference type="InterPro" id="IPR019752">
    <property type="entry name" value="Pyrv/ketoisovalerate_OxRed_cat"/>
</dbReference>
<dbReference type="Gene3D" id="3.40.920.10">
    <property type="entry name" value="Pyruvate-ferredoxin oxidoreductase, PFOR, domain III"/>
    <property type="match status" value="1"/>
</dbReference>
<dbReference type="PATRIC" id="fig|1619097.3.peg.26"/>
<evidence type="ECO:0000256" key="1">
    <source>
        <dbReference type="ARBA" id="ARBA00023002"/>
    </source>
</evidence>
<dbReference type="Pfam" id="PF01558">
    <property type="entry name" value="POR"/>
    <property type="match status" value="1"/>
</dbReference>
<gene>
    <name evidence="5" type="ORF">UR73_C0002G0014</name>
</gene>
<dbReference type="InterPro" id="IPR009014">
    <property type="entry name" value="Transketo_C/PFOR_II"/>
</dbReference>
<keyword evidence="1" id="KW-0560">Oxidoreductase</keyword>
<comment type="caution">
    <text evidence="5">The sequence shown here is derived from an EMBL/GenBank/DDBJ whole genome shotgun (WGS) entry which is preliminary data.</text>
</comment>
<name>A0A0G0C8Z7_9BACT</name>
<evidence type="ECO:0000259" key="4">
    <source>
        <dbReference type="Pfam" id="PF01855"/>
    </source>
</evidence>